<reference evidence="2" key="1">
    <citation type="journal article" date="2019" name="Int. J. Syst. Evol. Microbiol.">
        <title>The Global Catalogue of Microorganisms (GCM) 10K type strain sequencing project: providing services to taxonomists for standard genome sequencing and annotation.</title>
        <authorList>
            <consortium name="The Broad Institute Genomics Platform"/>
            <consortium name="The Broad Institute Genome Sequencing Center for Infectious Disease"/>
            <person name="Wu L."/>
            <person name="Ma J."/>
        </authorList>
    </citation>
    <scope>NUCLEOTIDE SEQUENCE [LARGE SCALE GENOMIC DNA]</scope>
    <source>
        <strain evidence="2">CGMCC 1.15342</strain>
    </source>
</reference>
<dbReference type="EMBL" id="BMIK01000007">
    <property type="protein sequence ID" value="GGC31014.1"/>
    <property type="molecule type" value="Genomic_DNA"/>
</dbReference>
<name>A0ABQ1LZ66_9SPHI</name>
<protein>
    <submittedName>
        <fullName evidence="1">Uncharacterized protein</fullName>
    </submittedName>
</protein>
<dbReference type="Proteomes" id="UP000597338">
    <property type="component" value="Unassembled WGS sequence"/>
</dbReference>
<gene>
    <name evidence="1" type="ORF">GCM10011386_23760</name>
</gene>
<comment type="caution">
    <text evidence="1">The sequence shown here is derived from an EMBL/GenBank/DDBJ whole genome shotgun (WGS) entry which is preliminary data.</text>
</comment>
<sequence>MTVIKPACSRQPFELQSYNLSGNKPYIPEPSFTPAHILVIFLQISDNEDDLHPNRQFGK</sequence>
<evidence type="ECO:0000313" key="2">
    <source>
        <dbReference type="Proteomes" id="UP000597338"/>
    </source>
</evidence>
<organism evidence="1 2">
    <name type="scientific">Parapedobacter defluvii</name>
    <dbReference type="NCBI Taxonomy" id="2045106"/>
    <lineage>
        <taxon>Bacteria</taxon>
        <taxon>Pseudomonadati</taxon>
        <taxon>Bacteroidota</taxon>
        <taxon>Sphingobacteriia</taxon>
        <taxon>Sphingobacteriales</taxon>
        <taxon>Sphingobacteriaceae</taxon>
        <taxon>Parapedobacter</taxon>
    </lineage>
</organism>
<keyword evidence="2" id="KW-1185">Reference proteome</keyword>
<evidence type="ECO:0000313" key="1">
    <source>
        <dbReference type="EMBL" id="GGC31014.1"/>
    </source>
</evidence>
<accession>A0ABQ1LZ66</accession>
<proteinExistence type="predicted"/>